<comment type="caution">
    <text evidence="1">The sequence shown here is derived from an EMBL/GenBank/DDBJ whole genome shotgun (WGS) entry which is preliminary data.</text>
</comment>
<gene>
    <name evidence="1" type="ORF">RhiirA1_487195</name>
</gene>
<protein>
    <submittedName>
        <fullName evidence="1">Uncharacterized protein</fullName>
    </submittedName>
</protein>
<proteinExistence type="predicted"/>
<dbReference type="Proteomes" id="UP000232688">
    <property type="component" value="Unassembled WGS sequence"/>
</dbReference>
<evidence type="ECO:0000313" key="1">
    <source>
        <dbReference type="EMBL" id="PKC50161.1"/>
    </source>
</evidence>
<evidence type="ECO:0000313" key="2">
    <source>
        <dbReference type="Proteomes" id="UP000232688"/>
    </source>
</evidence>
<accession>A0A2N0QGH7</accession>
<dbReference type="AlphaFoldDB" id="A0A2N0QGH7"/>
<dbReference type="EMBL" id="LLXH01010829">
    <property type="protein sequence ID" value="PKC50161.1"/>
    <property type="molecule type" value="Genomic_DNA"/>
</dbReference>
<reference evidence="1 2" key="1">
    <citation type="submission" date="2017-10" db="EMBL/GenBank/DDBJ databases">
        <title>Extensive intraspecific genome diversity in a model arbuscular mycorrhizal fungus.</title>
        <authorList>
            <person name="Chen E.C.H."/>
            <person name="Morin E."/>
            <person name="Baudet D."/>
            <person name="Noel J."/>
            <person name="Ndikumana S."/>
            <person name="Charron P."/>
            <person name="St-Onge C."/>
            <person name="Giorgi J."/>
            <person name="Grigoriev I.V."/>
            <person name="Roux C."/>
            <person name="Martin F.M."/>
            <person name="Corradi N."/>
        </authorList>
    </citation>
    <scope>NUCLEOTIDE SEQUENCE [LARGE SCALE GENOMIC DNA]</scope>
    <source>
        <strain evidence="1 2">A1</strain>
    </source>
</reference>
<name>A0A2N0QGH7_9GLOM</name>
<reference evidence="1 2" key="2">
    <citation type="submission" date="2017-10" db="EMBL/GenBank/DDBJ databases">
        <title>Genome analyses suggest a sexual origin of heterokaryosis in a supposedly ancient asexual fungus.</title>
        <authorList>
            <person name="Corradi N."/>
            <person name="Sedzielewska K."/>
            <person name="Noel J."/>
            <person name="Charron P."/>
            <person name="Farinelli L."/>
            <person name="Marton T."/>
            <person name="Kruger M."/>
            <person name="Pelin A."/>
            <person name="Brachmann A."/>
            <person name="Corradi N."/>
        </authorList>
    </citation>
    <scope>NUCLEOTIDE SEQUENCE [LARGE SCALE GENOMIC DNA]</scope>
    <source>
        <strain evidence="1 2">A1</strain>
    </source>
</reference>
<organism evidence="1 2">
    <name type="scientific">Rhizophagus irregularis</name>
    <dbReference type="NCBI Taxonomy" id="588596"/>
    <lineage>
        <taxon>Eukaryota</taxon>
        <taxon>Fungi</taxon>
        <taxon>Fungi incertae sedis</taxon>
        <taxon>Mucoromycota</taxon>
        <taxon>Glomeromycotina</taxon>
        <taxon>Glomeromycetes</taxon>
        <taxon>Glomerales</taxon>
        <taxon>Glomeraceae</taxon>
        <taxon>Rhizophagus</taxon>
    </lineage>
</organism>
<sequence>ENENIRHLEGHEINLFINENLMLNILQRWLSATNMTELKANHSLRTLQKFVQKAFVVNYNSRDVDATKALDKMTKNIAVPSKNGKNIASRLQL</sequence>
<feature type="non-terminal residue" evidence="1">
    <location>
        <position position="1"/>
    </location>
</feature>
<dbReference type="VEuPathDB" id="FungiDB:RhiirA1_487195"/>